<sequence>MFRRAEDSLDADAQYPADLKQLGFFVNRKGQIRQIKYPDKDFIYNYTNIDRHNVRREVETRLTSLGIKKLYLPALTYTKPTGPHIPILAPPAEVLKTKKRVYVVINSDSQDLGILAYRQLQRELGLNGGSVVDFAKELTKRSTALPQHFDIFEDGAAVEDKDAPGLVVMNPGQLYFSHKFNKALSLTSWGALPRKSISHDQVQLHDENNVAGHHGRNEHIKSVFKEVIHNPDFVSADAEIYVIAIETGAEELMTILGEEWDTYSPRITSLALINSLVSSPQISHPALKSFLHRRAREWQVSSLSRDPLQCVDLPSPLNRNYEPICPTFGGGENDVGECVFTSKPVQHAILAFFDAVAQDPAAYCNPAFTLEHVPQPSPDNPLTQDTYEAEAAAFGGSVDVAMISAEQQALEDAQQQLADMLAALEATAPGDAELAPGRARLEKRIARQKGEVQELTQKALATGGLAKGVGVAERDRWVPQKTGPKIPFAGEMVDAELVKRAGLFDVAEEGLKGLEEEEEEEKADE</sequence>
<protein>
    <submittedName>
        <fullName evidence="3">Arb2 domain-containing protein</fullName>
    </submittedName>
</protein>
<dbReference type="OrthoDB" id="421951at2759"/>
<dbReference type="PANTHER" id="PTHR21357">
    <property type="entry name" value="FAM172 FAMILY PROTEIN HOMOLOG CG10038"/>
    <property type="match status" value="1"/>
</dbReference>
<keyword evidence="4" id="KW-1185">Reference proteome</keyword>
<organism evidence="3 4">
    <name type="scientific">Massariosphaeria phaeospora</name>
    <dbReference type="NCBI Taxonomy" id="100035"/>
    <lineage>
        <taxon>Eukaryota</taxon>
        <taxon>Fungi</taxon>
        <taxon>Dikarya</taxon>
        <taxon>Ascomycota</taxon>
        <taxon>Pezizomycotina</taxon>
        <taxon>Dothideomycetes</taxon>
        <taxon>Pleosporomycetidae</taxon>
        <taxon>Pleosporales</taxon>
        <taxon>Pleosporales incertae sedis</taxon>
        <taxon>Massariosphaeria</taxon>
    </lineage>
</organism>
<name>A0A7C8IH69_9PLEO</name>
<feature type="coiled-coil region" evidence="1">
    <location>
        <begin position="403"/>
        <end position="458"/>
    </location>
</feature>
<dbReference type="GO" id="GO:0031048">
    <property type="term" value="P:regulatory ncRNA-mediated heterochromatin formation"/>
    <property type="evidence" value="ECO:0007669"/>
    <property type="project" value="TreeGrafter"/>
</dbReference>
<evidence type="ECO:0000313" key="4">
    <source>
        <dbReference type="Proteomes" id="UP000481861"/>
    </source>
</evidence>
<dbReference type="Pfam" id="PF22749">
    <property type="entry name" value="Arb2"/>
    <property type="match status" value="1"/>
</dbReference>
<dbReference type="EMBL" id="JAADJZ010000002">
    <property type="protein sequence ID" value="KAF2877091.1"/>
    <property type="molecule type" value="Genomic_DNA"/>
</dbReference>
<dbReference type="InterPro" id="IPR048263">
    <property type="entry name" value="Arb2"/>
</dbReference>
<dbReference type="InterPro" id="IPR053858">
    <property type="entry name" value="Arb2_dom"/>
</dbReference>
<dbReference type="AlphaFoldDB" id="A0A7C8IH69"/>
<evidence type="ECO:0000259" key="2">
    <source>
        <dbReference type="Pfam" id="PF22749"/>
    </source>
</evidence>
<reference evidence="3 4" key="1">
    <citation type="submission" date="2020-01" db="EMBL/GenBank/DDBJ databases">
        <authorList>
            <consortium name="DOE Joint Genome Institute"/>
            <person name="Haridas S."/>
            <person name="Albert R."/>
            <person name="Binder M."/>
            <person name="Bloem J."/>
            <person name="Labutti K."/>
            <person name="Salamov A."/>
            <person name="Andreopoulos B."/>
            <person name="Baker S.E."/>
            <person name="Barry K."/>
            <person name="Bills G."/>
            <person name="Bluhm B.H."/>
            <person name="Cannon C."/>
            <person name="Castanera R."/>
            <person name="Culley D.E."/>
            <person name="Daum C."/>
            <person name="Ezra D."/>
            <person name="Gonzalez J.B."/>
            <person name="Henrissat B."/>
            <person name="Kuo A."/>
            <person name="Liang C."/>
            <person name="Lipzen A."/>
            <person name="Lutzoni F."/>
            <person name="Magnuson J."/>
            <person name="Mondo S."/>
            <person name="Nolan M."/>
            <person name="Ohm R."/>
            <person name="Pangilinan J."/>
            <person name="Park H.-J.H."/>
            <person name="Ramirez L."/>
            <person name="Alfaro M."/>
            <person name="Sun H."/>
            <person name="Tritt A."/>
            <person name="Yoshinaga Y."/>
            <person name="Zwiers L.-H.L."/>
            <person name="Turgeon B.G."/>
            <person name="Goodwin S.B."/>
            <person name="Spatafora J.W."/>
            <person name="Crous P.W."/>
            <person name="Grigoriev I.V."/>
        </authorList>
    </citation>
    <scope>NUCLEOTIDE SEQUENCE [LARGE SCALE GENOMIC DNA]</scope>
    <source>
        <strain evidence="3 4">CBS 611.86</strain>
    </source>
</reference>
<evidence type="ECO:0000256" key="1">
    <source>
        <dbReference type="SAM" id="Coils"/>
    </source>
</evidence>
<dbReference type="GO" id="GO:0035197">
    <property type="term" value="F:siRNA binding"/>
    <property type="evidence" value="ECO:0007669"/>
    <property type="project" value="TreeGrafter"/>
</dbReference>
<proteinExistence type="predicted"/>
<gene>
    <name evidence="3" type="ORF">BDV95DRAFT_601505</name>
</gene>
<accession>A0A7C8IH69</accession>
<dbReference type="Proteomes" id="UP000481861">
    <property type="component" value="Unassembled WGS sequence"/>
</dbReference>
<comment type="caution">
    <text evidence="3">The sequence shown here is derived from an EMBL/GenBank/DDBJ whole genome shotgun (WGS) entry which is preliminary data.</text>
</comment>
<dbReference type="GO" id="GO:0005634">
    <property type="term" value="C:nucleus"/>
    <property type="evidence" value="ECO:0007669"/>
    <property type="project" value="TreeGrafter"/>
</dbReference>
<feature type="domain" description="Arb2" evidence="2">
    <location>
        <begin position="15"/>
        <end position="302"/>
    </location>
</feature>
<keyword evidence="1" id="KW-0175">Coiled coil</keyword>
<dbReference type="PANTHER" id="PTHR21357:SF4">
    <property type="entry name" value="FAM172 FAMILY PROTEIN HOMOLOG CG10038"/>
    <property type="match status" value="1"/>
</dbReference>
<evidence type="ECO:0000313" key="3">
    <source>
        <dbReference type="EMBL" id="KAF2877091.1"/>
    </source>
</evidence>